<protein>
    <submittedName>
        <fullName evidence="2">Ubiquinone/menaquinone biosynthesis C-methylase UbiE</fullName>
    </submittedName>
</protein>
<keyword evidence="2" id="KW-0830">Ubiquinone</keyword>
<evidence type="ECO:0000259" key="1">
    <source>
        <dbReference type="Pfam" id="PF08241"/>
    </source>
</evidence>
<accession>A0A7W7ZJ38</accession>
<dbReference type="Gene3D" id="3.40.50.150">
    <property type="entry name" value="Vaccinia Virus protein VP39"/>
    <property type="match status" value="1"/>
</dbReference>
<evidence type="ECO:0000313" key="3">
    <source>
        <dbReference type="Proteomes" id="UP000540989"/>
    </source>
</evidence>
<organism evidence="2 3">
    <name type="scientific">Granulicella aggregans</name>
    <dbReference type="NCBI Taxonomy" id="474949"/>
    <lineage>
        <taxon>Bacteria</taxon>
        <taxon>Pseudomonadati</taxon>
        <taxon>Acidobacteriota</taxon>
        <taxon>Terriglobia</taxon>
        <taxon>Terriglobales</taxon>
        <taxon>Acidobacteriaceae</taxon>
        <taxon>Granulicella</taxon>
    </lineage>
</organism>
<dbReference type="GO" id="GO:0008757">
    <property type="term" value="F:S-adenosylmethionine-dependent methyltransferase activity"/>
    <property type="evidence" value="ECO:0007669"/>
    <property type="project" value="InterPro"/>
</dbReference>
<dbReference type="EMBL" id="JACHIP010000021">
    <property type="protein sequence ID" value="MBB5060850.1"/>
    <property type="molecule type" value="Genomic_DNA"/>
</dbReference>
<proteinExistence type="predicted"/>
<keyword evidence="2" id="KW-0489">Methyltransferase</keyword>
<dbReference type="GO" id="GO:0032259">
    <property type="term" value="P:methylation"/>
    <property type="evidence" value="ECO:0007669"/>
    <property type="project" value="UniProtKB-KW"/>
</dbReference>
<keyword evidence="3" id="KW-1185">Reference proteome</keyword>
<gene>
    <name evidence="2" type="ORF">HDF16_005586</name>
</gene>
<dbReference type="InterPro" id="IPR013216">
    <property type="entry name" value="Methyltransf_11"/>
</dbReference>
<sequence>MDCHQKLQERLGAVAQSIVWLVGDVTKLPLPARSYDLWHDRAVFHFLTHAEQRAAYVRQLTLTLKAGGQVIVATFGPEGPLKCSGLDTVRYDAKSLASELGPDFQLVRSSTVSHRTPFGTTQQFLYCHFSFNPRQKGHKA</sequence>
<dbReference type="SUPFAM" id="SSF53335">
    <property type="entry name" value="S-adenosyl-L-methionine-dependent methyltransferases"/>
    <property type="match status" value="1"/>
</dbReference>
<evidence type="ECO:0000313" key="2">
    <source>
        <dbReference type="EMBL" id="MBB5060850.1"/>
    </source>
</evidence>
<dbReference type="AlphaFoldDB" id="A0A7W7ZJ38"/>
<dbReference type="Proteomes" id="UP000540989">
    <property type="component" value="Unassembled WGS sequence"/>
</dbReference>
<dbReference type="Pfam" id="PF08241">
    <property type="entry name" value="Methyltransf_11"/>
    <property type="match status" value="1"/>
</dbReference>
<feature type="domain" description="Methyltransferase type 11" evidence="1">
    <location>
        <begin position="12"/>
        <end position="72"/>
    </location>
</feature>
<comment type="caution">
    <text evidence="2">The sequence shown here is derived from an EMBL/GenBank/DDBJ whole genome shotgun (WGS) entry which is preliminary data.</text>
</comment>
<dbReference type="RefSeq" id="WP_221313230.1">
    <property type="nucleotide sequence ID" value="NZ_JACHIP010000021.1"/>
</dbReference>
<keyword evidence="2" id="KW-0808">Transferase</keyword>
<dbReference type="InterPro" id="IPR029063">
    <property type="entry name" value="SAM-dependent_MTases_sf"/>
</dbReference>
<name>A0A7W7ZJ38_9BACT</name>
<reference evidence="2 3" key="1">
    <citation type="submission" date="2020-08" db="EMBL/GenBank/DDBJ databases">
        <title>Genomic Encyclopedia of Type Strains, Phase IV (KMG-V): Genome sequencing to study the core and pangenomes of soil and plant-associated prokaryotes.</title>
        <authorList>
            <person name="Whitman W."/>
        </authorList>
    </citation>
    <scope>NUCLEOTIDE SEQUENCE [LARGE SCALE GENOMIC DNA]</scope>
    <source>
        <strain evidence="2 3">M8UP14</strain>
    </source>
</reference>